<dbReference type="AlphaFoldDB" id="A0A7X1KQ66"/>
<dbReference type="InterPro" id="IPR018637">
    <property type="entry name" value="DUF2059"/>
</dbReference>
<keyword evidence="1" id="KW-0732">Signal</keyword>
<evidence type="ECO:0000313" key="4">
    <source>
        <dbReference type="Proteomes" id="UP000551327"/>
    </source>
</evidence>
<dbReference type="Pfam" id="PF09832">
    <property type="entry name" value="DUF2059"/>
    <property type="match status" value="1"/>
</dbReference>
<dbReference type="Proteomes" id="UP000551327">
    <property type="component" value="Unassembled WGS sequence"/>
</dbReference>
<dbReference type="EMBL" id="JACLAX010000008">
    <property type="protein sequence ID" value="MBC2669386.1"/>
    <property type="molecule type" value="Genomic_DNA"/>
</dbReference>
<reference evidence="3 4" key="1">
    <citation type="submission" date="2020-08" db="EMBL/GenBank/DDBJ databases">
        <title>The genome sequence of type strain Novosphingobium piscinae KCTC 42194.</title>
        <authorList>
            <person name="Liu Y."/>
        </authorList>
    </citation>
    <scope>NUCLEOTIDE SEQUENCE [LARGE SCALE GENOMIC DNA]</scope>
    <source>
        <strain evidence="3 4">KCTC 42194</strain>
    </source>
</reference>
<feature type="signal peptide" evidence="1">
    <location>
        <begin position="1"/>
        <end position="26"/>
    </location>
</feature>
<organism evidence="3 4">
    <name type="scientific">Novosphingobium piscinae</name>
    <dbReference type="NCBI Taxonomy" id="1507448"/>
    <lineage>
        <taxon>Bacteria</taxon>
        <taxon>Pseudomonadati</taxon>
        <taxon>Pseudomonadota</taxon>
        <taxon>Alphaproteobacteria</taxon>
        <taxon>Sphingomonadales</taxon>
        <taxon>Sphingomonadaceae</taxon>
        <taxon>Novosphingobium</taxon>
    </lineage>
</organism>
<gene>
    <name evidence="3" type="ORF">H7F53_09545</name>
</gene>
<keyword evidence="4" id="KW-1185">Reference proteome</keyword>
<evidence type="ECO:0000313" key="3">
    <source>
        <dbReference type="EMBL" id="MBC2669386.1"/>
    </source>
</evidence>
<accession>A0A7X1KQ66</accession>
<feature type="domain" description="DUF2059" evidence="2">
    <location>
        <begin position="114"/>
        <end position="147"/>
    </location>
</feature>
<sequence>MPRPPFFAHTVLVLAALLAPGAAALAQTASSAPAPAAADDGKALALAREVVRIGYPEDKRAAMFFGAVDAMTSQIRGVTMARFNNDPAAKAIMDRNMDRFVAASKPIIDRHIPAFMDAYAKGYAREFSVPELEELLTFVKTPVGSHFFLRSSAILADPAFAAANQDYIRELQPQIERMRETLTRELVEHFSKNPPKPTTGS</sequence>
<protein>
    <submittedName>
        <fullName evidence="3">DUF2059 domain-containing protein</fullName>
    </submittedName>
</protein>
<proteinExistence type="predicted"/>
<comment type="caution">
    <text evidence="3">The sequence shown here is derived from an EMBL/GenBank/DDBJ whole genome shotgun (WGS) entry which is preliminary data.</text>
</comment>
<evidence type="ECO:0000259" key="2">
    <source>
        <dbReference type="Pfam" id="PF09832"/>
    </source>
</evidence>
<dbReference type="RefSeq" id="WP_185679254.1">
    <property type="nucleotide sequence ID" value="NZ_JACLAX010000008.1"/>
</dbReference>
<evidence type="ECO:0000256" key="1">
    <source>
        <dbReference type="SAM" id="SignalP"/>
    </source>
</evidence>
<feature type="chain" id="PRO_5030725935" evidence="1">
    <location>
        <begin position="27"/>
        <end position="201"/>
    </location>
</feature>
<name>A0A7X1KQ66_9SPHN</name>